<comment type="similarity">
    <text evidence="1">Belongs to the sigma-70 factor family. ECF subfamily.</text>
</comment>
<keyword evidence="9" id="KW-1185">Reference proteome</keyword>
<dbReference type="CDD" id="cd06171">
    <property type="entry name" value="Sigma70_r4"/>
    <property type="match status" value="1"/>
</dbReference>
<dbReference type="EMBL" id="JASHIF010000024">
    <property type="protein sequence ID" value="MDI9861941.1"/>
    <property type="molecule type" value="Genomic_DNA"/>
</dbReference>
<keyword evidence="4" id="KW-0804">Transcription</keyword>
<reference evidence="8 9" key="1">
    <citation type="submission" date="2023-05" db="EMBL/GenBank/DDBJ databases">
        <title>Novel species of genus Flectobacillus isolated from stream in China.</title>
        <authorList>
            <person name="Lu H."/>
        </authorList>
    </citation>
    <scope>NUCLEOTIDE SEQUENCE [LARGE SCALE GENOMIC DNA]</scope>
    <source>
        <strain evidence="8 9">KCTC 42575</strain>
    </source>
</reference>
<gene>
    <name evidence="8" type="ORF">QM524_22150</name>
</gene>
<dbReference type="Pfam" id="PF08281">
    <property type="entry name" value="Sigma70_r4_2"/>
    <property type="match status" value="1"/>
</dbReference>
<dbReference type="Gene3D" id="1.10.10.10">
    <property type="entry name" value="Winged helix-like DNA-binding domain superfamily/Winged helix DNA-binding domain"/>
    <property type="match status" value="1"/>
</dbReference>
<dbReference type="InterPro" id="IPR036388">
    <property type="entry name" value="WH-like_DNA-bd_sf"/>
</dbReference>
<dbReference type="PANTHER" id="PTHR43133:SF46">
    <property type="entry name" value="RNA POLYMERASE SIGMA-70 FACTOR ECF SUBFAMILY"/>
    <property type="match status" value="1"/>
</dbReference>
<comment type="caution">
    <text evidence="8">The sequence shown here is derived from an EMBL/GenBank/DDBJ whole genome shotgun (WGS) entry which is preliminary data.</text>
</comment>
<dbReference type="InterPro" id="IPR013325">
    <property type="entry name" value="RNA_pol_sigma_r2"/>
</dbReference>
<organism evidence="8 9">
    <name type="scientific">Flectobacillus roseus</name>
    <dbReference type="NCBI Taxonomy" id="502259"/>
    <lineage>
        <taxon>Bacteria</taxon>
        <taxon>Pseudomonadati</taxon>
        <taxon>Bacteroidota</taxon>
        <taxon>Cytophagia</taxon>
        <taxon>Cytophagales</taxon>
        <taxon>Flectobacillaceae</taxon>
        <taxon>Flectobacillus</taxon>
    </lineage>
</organism>
<evidence type="ECO:0000256" key="3">
    <source>
        <dbReference type="ARBA" id="ARBA00023082"/>
    </source>
</evidence>
<feature type="transmembrane region" description="Helical" evidence="5">
    <location>
        <begin position="190"/>
        <end position="207"/>
    </location>
</feature>
<dbReference type="RefSeq" id="WP_283346276.1">
    <property type="nucleotide sequence ID" value="NZ_JASHIF010000024.1"/>
</dbReference>
<dbReference type="InterPro" id="IPR013249">
    <property type="entry name" value="RNA_pol_sigma70_r4_t2"/>
</dbReference>
<dbReference type="InterPro" id="IPR013324">
    <property type="entry name" value="RNA_pol_sigma_r3/r4-like"/>
</dbReference>
<dbReference type="SUPFAM" id="SSF88946">
    <property type="entry name" value="Sigma2 domain of RNA polymerase sigma factors"/>
    <property type="match status" value="1"/>
</dbReference>
<keyword evidence="2" id="KW-0805">Transcription regulation</keyword>
<evidence type="ECO:0000313" key="8">
    <source>
        <dbReference type="EMBL" id="MDI9861941.1"/>
    </source>
</evidence>
<keyword evidence="5" id="KW-0812">Transmembrane</keyword>
<evidence type="ECO:0000259" key="6">
    <source>
        <dbReference type="Pfam" id="PF04542"/>
    </source>
</evidence>
<evidence type="ECO:0000259" key="7">
    <source>
        <dbReference type="Pfam" id="PF08281"/>
    </source>
</evidence>
<keyword evidence="5" id="KW-0472">Membrane</keyword>
<name>A0ABT6YFL2_9BACT</name>
<keyword evidence="5" id="KW-1133">Transmembrane helix</keyword>
<accession>A0ABT6YFL2</accession>
<dbReference type="InterPro" id="IPR007627">
    <property type="entry name" value="RNA_pol_sigma70_r2"/>
</dbReference>
<dbReference type="NCBIfam" id="TIGR02937">
    <property type="entry name" value="sigma70-ECF"/>
    <property type="match status" value="1"/>
</dbReference>
<keyword evidence="3" id="KW-0731">Sigma factor</keyword>
<dbReference type="InterPro" id="IPR039425">
    <property type="entry name" value="RNA_pol_sigma-70-like"/>
</dbReference>
<protein>
    <submittedName>
        <fullName evidence="8">Sigma-70 family RNA polymerase sigma factor</fullName>
    </submittedName>
</protein>
<dbReference type="Proteomes" id="UP001236507">
    <property type="component" value="Unassembled WGS sequence"/>
</dbReference>
<evidence type="ECO:0000256" key="4">
    <source>
        <dbReference type="ARBA" id="ARBA00023163"/>
    </source>
</evidence>
<feature type="domain" description="RNA polymerase sigma factor 70 region 4 type 2" evidence="7">
    <location>
        <begin position="135"/>
        <end position="185"/>
    </location>
</feature>
<dbReference type="Gene3D" id="1.10.1740.10">
    <property type="match status" value="1"/>
</dbReference>
<evidence type="ECO:0000256" key="5">
    <source>
        <dbReference type="SAM" id="Phobius"/>
    </source>
</evidence>
<dbReference type="SUPFAM" id="SSF88659">
    <property type="entry name" value="Sigma3 and sigma4 domains of RNA polymerase sigma factors"/>
    <property type="match status" value="1"/>
</dbReference>
<evidence type="ECO:0000256" key="2">
    <source>
        <dbReference type="ARBA" id="ARBA00023015"/>
    </source>
</evidence>
<proteinExistence type="inferred from homology"/>
<evidence type="ECO:0000256" key="1">
    <source>
        <dbReference type="ARBA" id="ARBA00010641"/>
    </source>
</evidence>
<evidence type="ECO:0000313" key="9">
    <source>
        <dbReference type="Proteomes" id="UP001236507"/>
    </source>
</evidence>
<dbReference type="Pfam" id="PF04542">
    <property type="entry name" value="Sigma70_r2"/>
    <property type="match status" value="1"/>
</dbReference>
<dbReference type="PANTHER" id="PTHR43133">
    <property type="entry name" value="RNA POLYMERASE ECF-TYPE SIGMA FACTO"/>
    <property type="match status" value="1"/>
</dbReference>
<sequence>MKMNENIPRDEALVSELWLRFKSGDGEALDQIFALRYRELFNYATRFTKDKEFIRDCVQDLFLEMWSHREGLVDSPYVTVYLIKALRNNLFRKLKLEKRLGESTDLNDELYFLSDGQSIESEWIDAELLQENEQTIRDAISQLPKRQQEVIFLKYYKGLSNEEIASIMNIERQTVANFLHRSLTSLKRNLVMLAEFLILPFINLLFLKI</sequence>
<feature type="domain" description="RNA polymerase sigma-70 region 2" evidence="6">
    <location>
        <begin position="37"/>
        <end position="97"/>
    </location>
</feature>
<dbReference type="InterPro" id="IPR014284">
    <property type="entry name" value="RNA_pol_sigma-70_dom"/>
</dbReference>